<feature type="signal peptide" evidence="1">
    <location>
        <begin position="1"/>
        <end position="22"/>
    </location>
</feature>
<dbReference type="SUPFAM" id="SSF53955">
    <property type="entry name" value="Lysozyme-like"/>
    <property type="match status" value="1"/>
</dbReference>
<dbReference type="CDD" id="cd13399">
    <property type="entry name" value="Slt35-like"/>
    <property type="match status" value="1"/>
</dbReference>
<dbReference type="InterPro" id="IPR023346">
    <property type="entry name" value="Lysozyme-like_dom_sf"/>
</dbReference>
<dbReference type="Gene3D" id="1.10.530.10">
    <property type="match status" value="1"/>
</dbReference>
<gene>
    <name evidence="3" type="ORF">NAF29_07100</name>
</gene>
<dbReference type="GO" id="GO:0009253">
    <property type="term" value="P:peptidoglycan catabolic process"/>
    <property type="evidence" value="ECO:0007669"/>
    <property type="project" value="TreeGrafter"/>
</dbReference>
<feature type="domain" description="Transglycosylase SLT" evidence="2">
    <location>
        <begin position="30"/>
        <end position="322"/>
    </location>
</feature>
<dbReference type="Gene3D" id="1.10.8.350">
    <property type="entry name" value="Bacterial muramidase"/>
    <property type="match status" value="1"/>
</dbReference>
<protein>
    <submittedName>
        <fullName evidence="3">Lytic murein transglycosylase</fullName>
    </submittedName>
</protein>
<dbReference type="NCBIfam" id="TIGR02283">
    <property type="entry name" value="MltB_2"/>
    <property type="match status" value="1"/>
</dbReference>
<evidence type="ECO:0000313" key="3">
    <source>
        <dbReference type="EMBL" id="MCM2679437.1"/>
    </source>
</evidence>
<proteinExistence type="predicted"/>
<evidence type="ECO:0000313" key="4">
    <source>
        <dbReference type="Proteomes" id="UP001165393"/>
    </source>
</evidence>
<evidence type="ECO:0000256" key="1">
    <source>
        <dbReference type="SAM" id="SignalP"/>
    </source>
</evidence>
<keyword evidence="4" id="KW-1185">Reference proteome</keyword>
<evidence type="ECO:0000259" key="2">
    <source>
        <dbReference type="Pfam" id="PF13406"/>
    </source>
</evidence>
<dbReference type="InterPro" id="IPR011970">
    <property type="entry name" value="MltB_2"/>
</dbReference>
<feature type="chain" id="PRO_5041389705" evidence="1">
    <location>
        <begin position="23"/>
        <end position="332"/>
    </location>
</feature>
<dbReference type="EMBL" id="JAMQGP010000002">
    <property type="protein sequence ID" value="MCM2679437.1"/>
    <property type="molecule type" value="Genomic_DNA"/>
</dbReference>
<reference evidence="3 4" key="1">
    <citation type="journal article" date="2013" name="Antonie Van Leeuwenhoek">
        <title>Echinimonas agarilytica gen. nov., sp. nov., a new gammaproteobacterium isolated from the sea urchin Strongylocentrotus intermedius.</title>
        <authorList>
            <person name="Nedashkovskaya O.I."/>
            <person name="Stenkova A.M."/>
            <person name="Zhukova N.V."/>
            <person name="Van Trappen S."/>
            <person name="Lee J.S."/>
            <person name="Kim S.B."/>
        </authorList>
    </citation>
    <scope>NUCLEOTIDE SEQUENCE [LARGE SCALE GENOMIC DNA]</scope>
    <source>
        <strain evidence="3 4">KMM 6351</strain>
    </source>
</reference>
<dbReference type="GO" id="GO:0008933">
    <property type="term" value="F:peptidoglycan lytic transglycosylase activity"/>
    <property type="evidence" value="ECO:0007669"/>
    <property type="project" value="TreeGrafter"/>
</dbReference>
<name>A0AA41W5U0_9GAMM</name>
<dbReference type="InterPro" id="IPR043426">
    <property type="entry name" value="MltB-like"/>
</dbReference>
<dbReference type="Proteomes" id="UP001165393">
    <property type="component" value="Unassembled WGS sequence"/>
</dbReference>
<dbReference type="InterPro" id="IPR031304">
    <property type="entry name" value="SLT_2"/>
</dbReference>
<dbReference type="PANTHER" id="PTHR30163:SF8">
    <property type="entry name" value="LYTIC MUREIN TRANSGLYCOSYLASE"/>
    <property type="match status" value="1"/>
</dbReference>
<dbReference type="FunFam" id="1.10.8.350:FF:000001">
    <property type="entry name" value="Lytic murein transglycosylase B"/>
    <property type="match status" value="1"/>
</dbReference>
<dbReference type="PANTHER" id="PTHR30163">
    <property type="entry name" value="MEMBRANE-BOUND LYTIC MUREIN TRANSGLYCOSYLASE B"/>
    <property type="match status" value="1"/>
</dbReference>
<sequence>MIKLRTLFAGIILSLASTATLAQQTAEKPSFDDYIESVKSDALAQGISEQTLKLAFADVEFIKRSVNLDRNQPEKRQTLDTYLPKRVPQWKIDKARKLYKNNYEQLNQIAEQYGVQARFIVALWGNETNFGTYTGNFDIVSALATLAYDGRREEFFRKELIASLTILDQGHITPEDFKGSWAGAMGQTQFMPSSFLAYAVDQDGDGRKDIWGTQADVFASIANYLKQSGWNDDLTWGRQVKIPADFDESLATLKIKKSLAQWQELGVRRFDMTDLPTRDIQASIVLPDDAQGRAYLAYGNYDVLMKWNRSYYFVTSVGYLSDRIAYPSVFTK</sequence>
<dbReference type="Pfam" id="PF13406">
    <property type="entry name" value="SLT_2"/>
    <property type="match status" value="1"/>
</dbReference>
<comment type="caution">
    <text evidence="3">The sequence shown here is derived from an EMBL/GenBank/DDBJ whole genome shotgun (WGS) entry which is preliminary data.</text>
</comment>
<keyword evidence="1" id="KW-0732">Signal</keyword>
<accession>A0AA41W5U0</accession>
<dbReference type="AlphaFoldDB" id="A0AA41W5U0"/>
<organism evidence="3 4">
    <name type="scientific">Echinimonas agarilytica</name>
    <dbReference type="NCBI Taxonomy" id="1215918"/>
    <lineage>
        <taxon>Bacteria</taxon>
        <taxon>Pseudomonadati</taxon>
        <taxon>Pseudomonadota</taxon>
        <taxon>Gammaproteobacteria</taxon>
        <taxon>Alteromonadales</taxon>
        <taxon>Echinimonadaceae</taxon>
        <taxon>Echinimonas</taxon>
    </lineage>
</organism>